<accession>A0A931B7L8</accession>
<evidence type="ECO:0000313" key="2">
    <source>
        <dbReference type="EMBL" id="MBF9072599.1"/>
    </source>
</evidence>
<feature type="compositionally biased region" description="Low complexity" evidence="1">
    <location>
        <begin position="151"/>
        <end position="179"/>
    </location>
</feature>
<reference evidence="2" key="1">
    <citation type="submission" date="2020-11" db="EMBL/GenBank/DDBJ databases">
        <title>Isolation and identification of active actinomycetes.</title>
        <authorList>
            <person name="Yu B."/>
        </authorList>
    </citation>
    <scope>NUCLEOTIDE SEQUENCE</scope>
    <source>
        <strain evidence="2">NEAU-YB345</strain>
    </source>
</reference>
<dbReference type="RefSeq" id="WP_196197767.1">
    <property type="nucleotide sequence ID" value="NZ_JADPRT010000017.1"/>
</dbReference>
<name>A0A931B7L8_9ACTN</name>
<feature type="compositionally biased region" description="Low complexity" evidence="1">
    <location>
        <begin position="111"/>
        <end position="124"/>
    </location>
</feature>
<evidence type="ECO:0000313" key="3">
    <source>
        <dbReference type="Proteomes" id="UP000657385"/>
    </source>
</evidence>
<dbReference type="AlphaFoldDB" id="A0A931B7L8"/>
<dbReference type="EMBL" id="JADPRT010000017">
    <property type="protein sequence ID" value="MBF9072599.1"/>
    <property type="molecule type" value="Genomic_DNA"/>
</dbReference>
<comment type="caution">
    <text evidence="2">The sequence shown here is derived from an EMBL/GenBank/DDBJ whole genome shotgun (WGS) entry which is preliminary data.</text>
</comment>
<keyword evidence="3" id="KW-1185">Reference proteome</keyword>
<protein>
    <submittedName>
        <fullName evidence="2">Uncharacterized protein</fullName>
    </submittedName>
</protein>
<gene>
    <name evidence="2" type="ORF">I2501_31735</name>
</gene>
<organism evidence="2 3">
    <name type="scientific">Streptacidiphilus fuscans</name>
    <dbReference type="NCBI Taxonomy" id="2789292"/>
    <lineage>
        <taxon>Bacteria</taxon>
        <taxon>Bacillati</taxon>
        <taxon>Actinomycetota</taxon>
        <taxon>Actinomycetes</taxon>
        <taxon>Kitasatosporales</taxon>
        <taxon>Streptomycetaceae</taxon>
        <taxon>Streptacidiphilus</taxon>
    </lineage>
</organism>
<proteinExistence type="predicted"/>
<sequence>MAAWYEGPCRITVIGIDSDFPQRATVKVEYGGTIELAGRIGETVTVETDFRLTLEHQRDGRWSANVRDLHSRWQDNGDVRSQVVRSKDVDWPWDTLERNIVVQVDRIRATTPAAAPKSAPSSAPGRGDRPSTESVGAPTPVRTTGGAGLPTTSAVRAVARTASQPAVPAQPVQPARRASSPSERGHATP</sequence>
<feature type="region of interest" description="Disordered" evidence="1">
    <location>
        <begin position="111"/>
        <end position="189"/>
    </location>
</feature>
<evidence type="ECO:0000256" key="1">
    <source>
        <dbReference type="SAM" id="MobiDB-lite"/>
    </source>
</evidence>
<dbReference type="Proteomes" id="UP000657385">
    <property type="component" value="Unassembled WGS sequence"/>
</dbReference>